<organism evidence="1 2">
    <name type="scientific">Actinomadura harenae</name>
    <dbReference type="NCBI Taxonomy" id="2483351"/>
    <lineage>
        <taxon>Bacteria</taxon>
        <taxon>Bacillati</taxon>
        <taxon>Actinomycetota</taxon>
        <taxon>Actinomycetes</taxon>
        <taxon>Streptosporangiales</taxon>
        <taxon>Thermomonosporaceae</taxon>
        <taxon>Actinomadura</taxon>
    </lineage>
</organism>
<reference evidence="1 2" key="1">
    <citation type="submission" date="2018-10" db="EMBL/GenBank/DDBJ databases">
        <title>Isolation from soil.</title>
        <authorList>
            <person name="Hu J."/>
        </authorList>
    </citation>
    <scope>NUCLEOTIDE SEQUENCE [LARGE SCALE GENOMIC DNA]</scope>
    <source>
        <strain evidence="1 2">NEAU-Ht49</strain>
    </source>
</reference>
<dbReference type="RefSeq" id="WP_122198440.1">
    <property type="nucleotide sequence ID" value="NZ_JBHSKC010000025.1"/>
</dbReference>
<dbReference type="OrthoDB" id="3078509at2"/>
<evidence type="ECO:0000313" key="2">
    <source>
        <dbReference type="Proteomes" id="UP000282674"/>
    </source>
</evidence>
<proteinExistence type="predicted"/>
<name>A0A3M2LQD6_9ACTN</name>
<dbReference type="Proteomes" id="UP000282674">
    <property type="component" value="Unassembled WGS sequence"/>
</dbReference>
<accession>A0A3M2LQD6</accession>
<gene>
    <name evidence="1" type="ORF">EBO15_33225</name>
</gene>
<dbReference type="AlphaFoldDB" id="A0A3M2LQD6"/>
<keyword evidence="2" id="KW-1185">Reference proteome</keyword>
<comment type="caution">
    <text evidence="1">The sequence shown here is derived from an EMBL/GenBank/DDBJ whole genome shotgun (WGS) entry which is preliminary data.</text>
</comment>
<sequence length="138" mass="15820">MRTAFMFPVGERADTVSLLDRHFPEQRYPWLMDRALYVDIDDERDGHLFSDWPPEEVTVLDAALGHHPAWAVQIGVPGRVEGTTELHHLAELLLAHGGVAMDNYSDHPWTLEEIRSGAVKDGLHFFDFRTFHELNPFT</sequence>
<dbReference type="EMBL" id="RFFG01000088">
    <property type="protein sequence ID" value="RMI38295.1"/>
    <property type="molecule type" value="Genomic_DNA"/>
</dbReference>
<evidence type="ECO:0000313" key="1">
    <source>
        <dbReference type="EMBL" id="RMI38295.1"/>
    </source>
</evidence>
<protein>
    <submittedName>
        <fullName evidence="1">Uncharacterized protein</fullName>
    </submittedName>
</protein>